<evidence type="ECO:0000256" key="4">
    <source>
        <dbReference type="ARBA" id="ARBA00023002"/>
    </source>
</evidence>
<dbReference type="GO" id="GO:0003995">
    <property type="term" value="F:acyl-CoA dehydrogenase activity"/>
    <property type="evidence" value="ECO:0000318"/>
    <property type="project" value="GO_Central"/>
</dbReference>
<feature type="domain" description="Adaptive response protein AidB N-terminal" evidence="8">
    <location>
        <begin position="106"/>
        <end position="237"/>
    </location>
</feature>
<dbReference type="OrthoDB" id="10251155at2759"/>
<evidence type="ECO:0000313" key="12">
    <source>
        <dbReference type="Xenbase" id="XB-GENE-5779751"/>
    </source>
</evidence>
<dbReference type="InterPro" id="IPR006091">
    <property type="entry name" value="Acyl-CoA_Oxase/DH_mid-dom"/>
</dbReference>
<evidence type="ECO:0000256" key="3">
    <source>
        <dbReference type="ARBA" id="ARBA00022827"/>
    </source>
</evidence>
<accession>A0A1L8I0E0</accession>
<gene>
    <name evidence="11 12" type="primary">MGC107841.L</name>
    <name evidence="12" type="synonym">mgc107841.L</name>
</gene>
<dbReference type="AGR" id="Xenbase:XB-GENE-5779751"/>
<comment type="cofactor">
    <cofactor evidence="5">
        <name>FAD</name>
        <dbReference type="ChEBI" id="CHEBI:57692"/>
    </cofactor>
</comment>
<dbReference type="Pfam" id="PF22217">
    <property type="entry name" value="ACDH-11_C"/>
    <property type="match status" value="1"/>
</dbReference>
<dbReference type="Pfam" id="PF02770">
    <property type="entry name" value="Acyl-CoA_dh_M"/>
    <property type="match status" value="1"/>
</dbReference>
<dbReference type="InterPro" id="IPR053998">
    <property type="entry name" value="ACDH-11_C"/>
</dbReference>
<keyword evidence="2 5" id="KW-0285">Flavoprotein</keyword>
<protein>
    <submittedName>
        <fullName evidence="11">Uncharacterized protein LOC446287 isoform X1</fullName>
    </submittedName>
</protein>
<sequence length="673" mass="74649">MMGEGCWTEAMLQYGCASEICLCLGERETCCMVKLGSLLLARHHGRIVNSWALCHPSCHMGSKSAMSPALSHPADTQQQGILDELKMPFSHAAIGNFFQERPSLGNQFLEDALLQSYIKRHLPPQMVSEVSQDYIRFAQRLVEEIDSLGRDCELNLPRLQQYDAWGRRVDQIITCSAWKKMKEVSAEEGLVAEAYERRYSSWSRLIQVIKIYLYSPSAGLFTCPLAMTDGAAKVIESLGVPEPLQNAYNHLTSRNPSSFWTSGQWMTERRGGSDVAVGTETIAHRQEDGTYRLHGYKWFTSATDSDMSLTLGRVVDNHGNTVVGTKGLSLFYLEVRDAEGNLNGIEVQRLKEKLGTRQVPTAELLLDGVKALQISPEGRGVASISNMLTITRIHNTISAVAGMRRIINLARDYAAKRFVFGKLIKEHPLHIQTMARMEVEARGAFLFLMEISRLLGLEETNMATQQDQHLLRLLTPVAKLYTGKQALAVISEGLECFGGQGYMEDTGLPAMLRDAQVLTIWEGTTNILSLDVLRSVIKSNGKVLSAFFSTAQEKLDRASCVPSLSQAAKHTMKALNKLMAFTQEAGQLGGNYMELAARDFAYSLAKIYIGTLLLDHAAWEGASATDIYSAQRWSDQDLCPVDKAKASGCYDSESMSLDRQLVYDNSPLLKGKL</sequence>
<reference evidence="11" key="1">
    <citation type="submission" date="2025-08" db="UniProtKB">
        <authorList>
            <consortium name="RefSeq"/>
        </authorList>
    </citation>
    <scope>IDENTIFICATION</scope>
    <source>
        <strain evidence="11">J_2021</strain>
        <tissue evidence="11">Erythrocytes</tissue>
    </source>
</reference>
<evidence type="ECO:0000259" key="8">
    <source>
        <dbReference type="Pfam" id="PF18158"/>
    </source>
</evidence>
<proteinExistence type="inferred from homology"/>
<dbReference type="Pfam" id="PF00441">
    <property type="entry name" value="Acyl-CoA_dh_1"/>
    <property type="match status" value="1"/>
</dbReference>
<evidence type="ECO:0000259" key="6">
    <source>
        <dbReference type="Pfam" id="PF00441"/>
    </source>
</evidence>
<evidence type="ECO:0000256" key="2">
    <source>
        <dbReference type="ARBA" id="ARBA00022630"/>
    </source>
</evidence>
<feature type="domain" description="Acyl-CoA dehydrogenase 11-like C-terminal" evidence="9">
    <location>
        <begin position="542"/>
        <end position="663"/>
    </location>
</feature>
<name>A0A1L8I0E0_XENLA</name>
<dbReference type="Pfam" id="PF18158">
    <property type="entry name" value="AidB_N"/>
    <property type="match status" value="1"/>
</dbReference>
<keyword evidence="10" id="KW-1185">Reference proteome</keyword>
<dbReference type="PANTHER" id="PTHR42707:SF2">
    <property type="entry name" value="ACD11 DEHYDROGENASE"/>
    <property type="match status" value="1"/>
</dbReference>
<dbReference type="InterPro" id="IPR009100">
    <property type="entry name" value="AcylCoA_DH/oxidase_NM_dom_sf"/>
</dbReference>
<dbReference type="Gene3D" id="1.20.140.10">
    <property type="entry name" value="Butyryl-CoA Dehydrogenase, subunit A, domain 3"/>
    <property type="match status" value="1"/>
</dbReference>
<evidence type="ECO:0000259" key="9">
    <source>
        <dbReference type="Pfam" id="PF22217"/>
    </source>
</evidence>
<dbReference type="InterPro" id="IPR041504">
    <property type="entry name" value="AidB_N"/>
</dbReference>
<dbReference type="InterPro" id="IPR036250">
    <property type="entry name" value="AcylCo_DH-like_C"/>
</dbReference>
<feature type="domain" description="Acyl-CoA oxidase/dehydrogenase middle" evidence="7">
    <location>
        <begin position="264"/>
        <end position="369"/>
    </location>
</feature>
<dbReference type="GeneID" id="446287"/>
<evidence type="ECO:0000313" key="11">
    <source>
        <dbReference type="RefSeq" id="XP_018101446.1"/>
    </source>
</evidence>
<dbReference type="Proteomes" id="UP000186698">
    <property type="component" value="Chromosome 1L"/>
</dbReference>
<comment type="similarity">
    <text evidence="1 5">Belongs to the acyl-CoA dehydrogenase family.</text>
</comment>
<evidence type="ECO:0000313" key="10">
    <source>
        <dbReference type="Proteomes" id="UP000186698"/>
    </source>
</evidence>
<dbReference type="Xenbase" id="XB-GENE-5779751">
    <property type="gene designation" value="MGC107841.L"/>
</dbReference>
<dbReference type="SUPFAM" id="SSF56645">
    <property type="entry name" value="Acyl-CoA dehydrogenase NM domain-like"/>
    <property type="match status" value="1"/>
</dbReference>
<dbReference type="CTD" id="446287"/>
<feature type="domain" description="Acyl-CoA dehydrogenase/oxidase C-terminal" evidence="6">
    <location>
        <begin position="378"/>
        <end position="536"/>
    </location>
</feature>
<dbReference type="PANTHER" id="PTHR42707">
    <property type="entry name" value="ACYL-COA DEHYDROGENASE"/>
    <property type="match status" value="1"/>
</dbReference>
<keyword evidence="3 5" id="KW-0274">FAD</keyword>
<dbReference type="STRING" id="8355.A0A1L8I0E0"/>
<organism evidence="10 11">
    <name type="scientific">Xenopus laevis</name>
    <name type="common">African clawed frog</name>
    <dbReference type="NCBI Taxonomy" id="8355"/>
    <lineage>
        <taxon>Eukaryota</taxon>
        <taxon>Metazoa</taxon>
        <taxon>Chordata</taxon>
        <taxon>Craniata</taxon>
        <taxon>Vertebrata</taxon>
        <taxon>Euteleostomi</taxon>
        <taxon>Amphibia</taxon>
        <taxon>Batrachia</taxon>
        <taxon>Anura</taxon>
        <taxon>Pipoidea</taxon>
        <taxon>Pipidae</taxon>
        <taxon>Xenopodinae</taxon>
        <taxon>Xenopus</taxon>
        <taxon>Xenopus</taxon>
    </lineage>
</organism>
<dbReference type="AlphaFoldDB" id="A0A1L8I0E0"/>
<dbReference type="InterPro" id="IPR052904">
    <property type="entry name" value="Acyl-CoA_dehydrogenase-like"/>
</dbReference>
<dbReference type="RefSeq" id="XP_018101446.1">
    <property type="nucleotide sequence ID" value="XM_018245957.2"/>
</dbReference>
<dbReference type="Bgee" id="446287">
    <property type="expression patterns" value="Expressed in muscle tissue and 19 other cell types or tissues"/>
</dbReference>
<evidence type="ECO:0000259" key="7">
    <source>
        <dbReference type="Pfam" id="PF02770"/>
    </source>
</evidence>
<evidence type="ECO:0000256" key="5">
    <source>
        <dbReference type="RuleBase" id="RU362125"/>
    </source>
</evidence>
<dbReference type="Gene3D" id="6.10.250.600">
    <property type="match status" value="1"/>
</dbReference>
<dbReference type="Gene3D" id="2.40.110.20">
    <property type="match status" value="1"/>
</dbReference>
<evidence type="ECO:0000256" key="1">
    <source>
        <dbReference type="ARBA" id="ARBA00009347"/>
    </source>
</evidence>
<dbReference type="InterPro" id="IPR009075">
    <property type="entry name" value="AcylCo_DH/oxidase_C"/>
</dbReference>
<keyword evidence="4 5" id="KW-0560">Oxidoreductase</keyword>
<dbReference type="SUPFAM" id="SSF47203">
    <property type="entry name" value="Acyl-CoA dehydrogenase C-terminal domain-like"/>
    <property type="match status" value="1"/>
</dbReference>
<dbReference type="PaxDb" id="8355-A0A1L8I0E0"/>